<evidence type="ECO:0000313" key="1">
    <source>
        <dbReference type="EMBL" id="OQO93916.1"/>
    </source>
</evidence>
<dbReference type="Proteomes" id="UP000192591">
    <property type="component" value="Unassembled WGS sequence"/>
</dbReference>
<dbReference type="AlphaFoldDB" id="A0A1V9AA61"/>
<reference evidence="1 2" key="1">
    <citation type="submission" date="2017-02" db="EMBL/GenBank/DDBJ databases">
        <title>Draft genome of Saccharomonospora sp. 154.</title>
        <authorList>
            <person name="Alonso-Carmona G.S."/>
            <person name="De La Haba R."/>
            <person name="Vera-Gargallo B."/>
            <person name="Sandoval-Trujillo A.H."/>
            <person name="Ramirez-Duran N."/>
            <person name="Ventosa A."/>
        </authorList>
    </citation>
    <scope>NUCLEOTIDE SEQUENCE [LARGE SCALE GENOMIC DNA]</scope>
    <source>
        <strain evidence="1 2">LRS4.154</strain>
    </source>
</reference>
<protein>
    <submittedName>
        <fullName evidence="1">DUF1059 domain-containing protein</fullName>
    </submittedName>
</protein>
<name>A0A1V9AA61_SACPI</name>
<dbReference type="InterPro" id="IPR009409">
    <property type="entry name" value="DUF1059"/>
</dbReference>
<dbReference type="Gene3D" id="3.30.70.100">
    <property type="match status" value="1"/>
</dbReference>
<evidence type="ECO:0000313" key="2">
    <source>
        <dbReference type="Proteomes" id="UP000192591"/>
    </source>
</evidence>
<dbReference type="EMBL" id="MWIH01000003">
    <property type="protein sequence ID" value="OQO93916.1"/>
    <property type="molecule type" value="Genomic_DNA"/>
</dbReference>
<dbReference type="InterPro" id="IPR011008">
    <property type="entry name" value="Dimeric_a/b-barrel"/>
</dbReference>
<dbReference type="Pfam" id="PF06348">
    <property type="entry name" value="DUF1059"/>
    <property type="match status" value="1"/>
</dbReference>
<sequence>MTRKYVDCRETPSVSGCTLTMSGEEDELVRAAVRHMSDVHGHPESDELREAVRRDLHDEPVADTKRGAFVQLIEFHTDRIEEIERLAQEWAEAIGAERTARWAVVGADRDRPGTYVEIVEFPSREAAMANSAHPVTARFAENVGKLSTEEPRFVNLEVRHTTDFS</sequence>
<dbReference type="RefSeq" id="WP_081190836.1">
    <property type="nucleotide sequence ID" value="NZ_MWIH01000003.1"/>
</dbReference>
<gene>
    <name evidence="1" type="ORF">B1813_05220</name>
</gene>
<dbReference type="STRING" id="1962155.B1813_05220"/>
<accession>A0A1V9AA61</accession>
<comment type="caution">
    <text evidence="1">The sequence shown here is derived from an EMBL/GenBank/DDBJ whole genome shotgun (WGS) entry which is preliminary data.</text>
</comment>
<organism evidence="1 2">
    <name type="scientific">Saccharomonospora piscinae</name>
    <dbReference type="NCBI Taxonomy" id="687388"/>
    <lineage>
        <taxon>Bacteria</taxon>
        <taxon>Bacillati</taxon>
        <taxon>Actinomycetota</taxon>
        <taxon>Actinomycetes</taxon>
        <taxon>Pseudonocardiales</taxon>
        <taxon>Pseudonocardiaceae</taxon>
        <taxon>Saccharomonospora</taxon>
    </lineage>
</organism>
<dbReference type="SUPFAM" id="SSF54909">
    <property type="entry name" value="Dimeric alpha+beta barrel"/>
    <property type="match status" value="1"/>
</dbReference>
<keyword evidence="2" id="KW-1185">Reference proteome</keyword>
<proteinExistence type="predicted"/>